<evidence type="ECO:0000256" key="1">
    <source>
        <dbReference type="ARBA" id="ARBA00004651"/>
    </source>
</evidence>
<proteinExistence type="inferred from homology"/>
<feature type="transmembrane region" description="Helical" evidence="10">
    <location>
        <begin position="643"/>
        <end position="661"/>
    </location>
</feature>
<evidence type="ECO:0000256" key="6">
    <source>
        <dbReference type="ARBA" id="ARBA00022989"/>
    </source>
</evidence>
<feature type="transmembrane region" description="Helical" evidence="10">
    <location>
        <begin position="30"/>
        <end position="51"/>
    </location>
</feature>
<feature type="transmembrane region" description="Helical" evidence="10">
    <location>
        <begin position="518"/>
        <end position="541"/>
    </location>
</feature>
<evidence type="ECO:0000256" key="7">
    <source>
        <dbReference type="ARBA" id="ARBA00023136"/>
    </source>
</evidence>
<dbReference type="PANTHER" id="PTHR12428">
    <property type="entry name" value="OXA1"/>
    <property type="match status" value="1"/>
</dbReference>
<dbReference type="RefSeq" id="WP_223214507.1">
    <property type="nucleotide sequence ID" value="NZ_LR215031.1"/>
</dbReference>
<gene>
    <name evidence="12" type="ORF">NCTC10186_00444</name>
</gene>
<keyword evidence="3" id="KW-1003">Cell membrane</keyword>
<accession>A0A449AZN7</accession>
<keyword evidence="4 9" id="KW-0812">Transmembrane</keyword>
<protein>
    <submittedName>
        <fullName evidence="12">Putative inner membrane protein translocase component YidC</fullName>
    </submittedName>
</protein>
<feature type="transmembrane region" description="Helical" evidence="10">
    <location>
        <begin position="692"/>
        <end position="713"/>
    </location>
</feature>
<dbReference type="KEGG" id="mgal:NCTC10186_00444"/>
<keyword evidence="5" id="KW-0653">Protein transport</keyword>
<dbReference type="GO" id="GO:0051205">
    <property type="term" value="P:protein insertion into membrane"/>
    <property type="evidence" value="ECO:0007669"/>
    <property type="project" value="TreeGrafter"/>
</dbReference>
<evidence type="ECO:0000256" key="4">
    <source>
        <dbReference type="ARBA" id="ARBA00022692"/>
    </source>
</evidence>
<keyword evidence="2" id="KW-0813">Transport</keyword>
<dbReference type="InterPro" id="IPR047196">
    <property type="entry name" value="YidC_ALB_C"/>
</dbReference>
<dbReference type="EMBL" id="LR215031">
    <property type="protein sequence ID" value="VEU72957.1"/>
    <property type="molecule type" value="Genomic_DNA"/>
</dbReference>
<dbReference type="InterPro" id="IPR028055">
    <property type="entry name" value="YidC/Oxa/ALB_C"/>
</dbReference>
<name>A0A449AZN7_9BACT</name>
<dbReference type="InterPro" id="IPR001708">
    <property type="entry name" value="YidC/ALB3/OXA1/COX18"/>
</dbReference>
<keyword evidence="13" id="KW-1185">Reference proteome</keyword>
<evidence type="ECO:0000313" key="13">
    <source>
        <dbReference type="Proteomes" id="UP000289862"/>
    </source>
</evidence>
<evidence type="ECO:0000256" key="2">
    <source>
        <dbReference type="ARBA" id="ARBA00022448"/>
    </source>
</evidence>
<evidence type="ECO:0000256" key="8">
    <source>
        <dbReference type="ARBA" id="ARBA00023186"/>
    </source>
</evidence>
<feature type="domain" description="Membrane insertase YidC/Oxa/ALB C-terminal" evidence="11">
    <location>
        <begin position="523"/>
        <end position="725"/>
    </location>
</feature>
<organism evidence="12 13">
    <name type="scientific">Mycoplasmopsis gallopavonis</name>
    <dbReference type="NCBI Taxonomy" id="76629"/>
    <lineage>
        <taxon>Bacteria</taxon>
        <taxon>Bacillati</taxon>
        <taxon>Mycoplasmatota</taxon>
        <taxon>Mycoplasmoidales</taxon>
        <taxon>Metamycoplasmataceae</taxon>
        <taxon>Mycoplasmopsis</taxon>
    </lineage>
</organism>
<dbReference type="CDD" id="cd20070">
    <property type="entry name" value="5TM_YidC_Alb3"/>
    <property type="match status" value="1"/>
</dbReference>
<keyword evidence="8" id="KW-0143">Chaperone</keyword>
<evidence type="ECO:0000256" key="5">
    <source>
        <dbReference type="ARBA" id="ARBA00022927"/>
    </source>
</evidence>
<evidence type="ECO:0000313" key="12">
    <source>
        <dbReference type="EMBL" id="VEU72957.1"/>
    </source>
</evidence>
<dbReference type="Pfam" id="PF02096">
    <property type="entry name" value="60KD_IMP"/>
    <property type="match status" value="1"/>
</dbReference>
<evidence type="ECO:0000256" key="9">
    <source>
        <dbReference type="RuleBase" id="RU003945"/>
    </source>
</evidence>
<comment type="subcellular location">
    <subcellularLocation>
        <location evidence="1">Cell membrane</location>
        <topology evidence="1">Multi-pass membrane protein</topology>
    </subcellularLocation>
    <subcellularLocation>
        <location evidence="9">Membrane</location>
        <topology evidence="9">Multi-pass membrane protein</topology>
    </subcellularLocation>
</comment>
<dbReference type="NCBIfam" id="TIGR03592">
    <property type="entry name" value="yidC_oxa1_cterm"/>
    <property type="match status" value="1"/>
</dbReference>
<dbReference type="AlphaFoldDB" id="A0A449AZN7"/>
<keyword evidence="7 10" id="KW-0472">Membrane</keyword>
<evidence type="ECO:0000259" key="11">
    <source>
        <dbReference type="Pfam" id="PF02096"/>
    </source>
</evidence>
<dbReference type="GO" id="GO:0015031">
    <property type="term" value="P:protein transport"/>
    <property type="evidence" value="ECO:0007669"/>
    <property type="project" value="UniProtKB-KW"/>
</dbReference>
<evidence type="ECO:0000256" key="3">
    <source>
        <dbReference type="ARBA" id="ARBA00022475"/>
    </source>
</evidence>
<dbReference type="GO" id="GO:0005886">
    <property type="term" value="C:plasma membrane"/>
    <property type="evidence" value="ECO:0007669"/>
    <property type="project" value="UniProtKB-SubCell"/>
</dbReference>
<evidence type="ECO:0000256" key="10">
    <source>
        <dbReference type="SAM" id="Phobius"/>
    </source>
</evidence>
<dbReference type="PANTHER" id="PTHR12428:SF65">
    <property type="entry name" value="CYTOCHROME C OXIDASE ASSEMBLY PROTEIN COX18, MITOCHONDRIAL"/>
    <property type="match status" value="1"/>
</dbReference>
<keyword evidence="6 10" id="KW-1133">Transmembrane helix</keyword>
<dbReference type="Proteomes" id="UP000289862">
    <property type="component" value="Chromosome"/>
</dbReference>
<dbReference type="GO" id="GO:0032977">
    <property type="term" value="F:membrane insertase activity"/>
    <property type="evidence" value="ECO:0007669"/>
    <property type="project" value="InterPro"/>
</dbReference>
<comment type="similarity">
    <text evidence="9">Belongs to the OXA1/ALB3/YidC family.</text>
</comment>
<reference evidence="12 13" key="1">
    <citation type="submission" date="2019-01" db="EMBL/GenBank/DDBJ databases">
        <authorList>
            <consortium name="Pathogen Informatics"/>
        </authorList>
    </citation>
    <scope>NUCLEOTIDE SEQUENCE [LARGE SCALE GENOMIC DNA]</scope>
    <source>
        <strain evidence="12 13">NCTC10186</strain>
    </source>
</reference>
<sequence>MNRSKQFNYFTKGHDPKEKRKSQFKKYFKWIKAFFYLFIFGLTLTGCVQTFTIKTSSTVGNGFEIYKNKNEIAPRVTTFETKETNAGKNEINFNLLAPNNENHHVNLKEIEDKKFIEKLIKQTEQDGGEYGKYGEYSSSIRFSNTNQSVISRLKELGFVENGYEILEKDGRFLFKTSSATKYTRINEDQPIAFYTNGSIFALKLKSNKANDYQVENVNGKDSYVISNSYTGSLISSVELVNSATEEYNAEAFANKTANEKAAELSRLRSLANGAYDSDVLLTLYNYSFGPNSIFLQKVQAIDSKYQTVYQFVTDAPNWINQEVSDFHSSVLISPNKVGDLDNLLTQYNKKLTQAKSFNLTGLESFEEKINKLQEFTNEIKSSLNSENEESRAQVELTKEQKTKAQSLSTELSNLLKDIVAKDNLTLGTIEKNKYDLLVQYNSTLKSYLSIAGFQPVNGTIKVATQNGESVLALKGDAPQKPIYTWGQAWELGPFYGLLVYPLGALMQSIRSPLPSLNGWSSILAIIIAVILTRLVTLALTFRTTMMQSLQEELKTKKAAIEAKYKGFEDNKTMKLRKQQELSALNSKYNVNPLDMLGATLFQMPIFFAMWRVIQGFPEIKATVWLGLNFSSTSYKELLSGNFVYLWILIAVIAAQLASQLIPQWLNRKRLKERATLAEIEALKKSERTQKMMMIVFTVITVLFTAGVQVYWMFGGIWQIFQTIGIHYLKKTQWFKERYSKKAFKANK</sequence>